<dbReference type="InterPro" id="IPR036097">
    <property type="entry name" value="HisK_dim/P_sf"/>
</dbReference>
<evidence type="ECO:0000256" key="3">
    <source>
        <dbReference type="ARBA" id="ARBA00012438"/>
    </source>
</evidence>
<name>A0A5S5C4K0_9BACL</name>
<evidence type="ECO:0000256" key="10">
    <source>
        <dbReference type="ARBA" id="ARBA00023012"/>
    </source>
</evidence>
<evidence type="ECO:0000256" key="4">
    <source>
        <dbReference type="ARBA" id="ARBA00022475"/>
    </source>
</evidence>
<dbReference type="Pfam" id="PF02518">
    <property type="entry name" value="HATPase_c"/>
    <property type="match status" value="1"/>
</dbReference>
<protein>
    <recommendedName>
        <fullName evidence="3">histidine kinase</fullName>
        <ecNumber evidence="3">2.7.13.3</ecNumber>
    </recommendedName>
</protein>
<dbReference type="GO" id="GO:0005524">
    <property type="term" value="F:ATP binding"/>
    <property type="evidence" value="ECO:0007669"/>
    <property type="project" value="UniProtKB-KW"/>
</dbReference>
<dbReference type="Gene3D" id="3.30.565.10">
    <property type="entry name" value="Histidine kinase-like ATPase, C-terminal domain"/>
    <property type="match status" value="1"/>
</dbReference>
<dbReference type="InterPro" id="IPR003661">
    <property type="entry name" value="HisK_dim/P_dom"/>
</dbReference>
<feature type="transmembrane region" description="Helical" evidence="11">
    <location>
        <begin position="259"/>
        <end position="283"/>
    </location>
</feature>
<evidence type="ECO:0000256" key="6">
    <source>
        <dbReference type="ARBA" id="ARBA00022679"/>
    </source>
</evidence>
<dbReference type="AlphaFoldDB" id="A0A5S5C4K0"/>
<comment type="catalytic activity">
    <reaction evidence="1">
        <text>ATP + protein L-histidine = ADP + protein N-phospho-L-histidine.</text>
        <dbReference type="EC" id="2.7.13.3"/>
    </reaction>
</comment>
<dbReference type="EMBL" id="VNHS01000006">
    <property type="protein sequence ID" value="TYP74069.1"/>
    <property type="molecule type" value="Genomic_DNA"/>
</dbReference>
<dbReference type="CDD" id="cd00082">
    <property type="entry name" value="HisKA"/>
    <property type="match status" value="1"/>
</dbReference>
<feature type="transmembrane region" description="Helical" evidence="11">
    <location>
        <begin position="12"/>
        <end position="34"/>
    </location>
</feature>
<keyword evidence="11" id="KW-0472">Membrane</keyword>
<dbReference type="OrthoDB" id="368131at2"/>
<gene>
    <name evidence="13" type="ORF">BCM02_106350</name>
</gene>
<dbReference type="InterPro" id="IPR003594">
    <property type="entry name" value="HATPase_dom"/>
</dbReference>
<keyword evidence="10" id="KW-0902">Two-component regulatory system</keyword>
<evidence type="ECO:0000256" key="5">
    <source>
        <dbReference type="ARBA" id="ARBA00022553"/>
    </source>
</evidence>
<keyword evidence="4" id="KW-1003">Cell membrane</keyword>
<keyword evidence="6" id="KW-0808">Transferase</keyword>
<dbReference type="SUPFAM" id="SSF55874">
    <property type="entry name" value="ATPase domain of HSP90 chaperone/DNA topoisomerase II/histidine kinase"/>
    <property type="match status" value="1"/>
</dbReference>
<evidence type="ECO:0000313" key="14">
    <source>
        <dbReference type="Proteomes" id="UP000323257"/>
    </source>
</evidence>
<evidence type="ECO:0000256" key="2">
    <source>
        <dbReference type="ARBA" id="ARBA00004651"/>
    </source>
</evidence>
<keyword evidence="11" id="KW-1133">Transmembrane helix</keyword>
<dbReference type="PRINTS" id="PR00344">
    <property type="entry name" value="BCTRLSENSOR"/>
</dbReference>
<sequence length="605" mass="67564">MVRRRLAVRFGVQLAGAGALLVVLAVVVIIWILARFEEIEIRRNFAPTGISRLIAESRTDAGGLIADPVLLERLREDGGWLQSLDDYGNVIQSFNAPDDLPDRYLPGRLMDYWIGNEPYPYRLGLWIQEKDGVTYTLLYGARSPTEDLLGRLIDDGRLDGGSLSFSEATLAMLGQRDGWVQVLDREGRELGAWGRPEGAPTSYTLQDLALQTINNDGVGTLMDTRYDKRTGYTWVYQYPMSEAQRHAMPIPGMMPEAQVMIAGLVVFLLGALLLFIVLSVWYANRFGTPLIHILGAIRRLGGGEYAELFPQHQPKRRWFALRKKGAAGKRRNRIFGEVFESLESLTRALRAGKDAAERTQRTREEWIAGVTHDMKTPLASIQGYAHMLAADRYSWTEDEIRKFASVILEKSEYMDKLINDLSLTYRLRSGDMPVVFEEQDARDLLEKAVVRASGQPGYDGGRVLLSLPSSPVPAELHEPWFERIVDNLVANAFLHNPPDTILRIAMTQGEGEGSWRIDFADNGRGMDEQTVERLFDRYYRGLNTESGSEGSGLGMAVAKELVQAMGGRIEARSEPGHGTVVSLIWDSGRGERVRTADVQAGRDGS</sequence>
<comment type="caution">
    <text evidence="13">The sequence shown here is derived from an EMBL/GenBank/DDBJ whole genome shotgun (WGS) entry which is preliminary data.</text>
</comment>
<keyword evidence="7" id="KW-0547">Nucleotide-binding</keyword>
<dbReference type="InterPro" id="IPR036890">
    <property type="entry name" value="HATPase_C_sf"/>
</dbReference>
<keyword evidence="11" id="KW-0812">Transmembrane</keyword>
<dbReference type="Proteomes" id="UP000323257">
    <property type="component" value="Unassembled WGS sequence"/>
</dbReference>
<feature type="domain" description="Histidine kinase" evidence="12">
    <location>
        <begin position="369"/>
        <end position="589"/>
    </location>
</feature>
<dbReference type="InterPro" id="IPR005467">
    <property type="entry name" value="His_kinase_dom"/>
</dbReference>
<evidence type="ECO:0000256" key="11">
    <source>
        <dbReference type="SAM" id="Phobius"/>
    </source>
</evidence>
<organism evidence="13 14">
    <name type="scientific">Paenibacillus methanolicus</name>
    <dbReference type="NCBI Taxonomy" id="582686"/>
    <lineage>
        <taxon>Bacteria</taxon>
        <taxon>Bacillati</taxon>
        <taxon>Bacillota</taxon>
        <taxon>Bacilli</taxon>
        <taxon>Bacillales</taxon>
        <taxon>Paenibacillaceae</taxon>
        <taxon>Paenibacillus</taxon>
    </lineage>
</organism>
<dbReference type="SMART" id="SM00387">
    <property type="entry name" value="HATPase_c"/>
    <property type="match status" value="1"/>
</dbReference>
<keyword evidence="5" id="KW-0597">Phosphoprotein</keyword>
<keyword evidence="9" id="KW-0067">ATP-binding</keyword>
<dbReference type="PROSITE" id="PS50109">
    <property type="entry name" value="HIS_KIN"/>
    <property type="match status" value="1"/>
</dbReference>
<evidence type="ECO:0000313" key="13">
    <source>
        <dbReference type="EMBL" id="TYP74069.1"/>
    </source>
</evidence>
<evidence type="ECO:0000259" key="12">
    <source>
        <dbReference type="PROSITE" id="PS50109"/>
    </source>
</evidence>
<dbReference type="InterPro" id="IPR050980">
    <property type="entry name" value="2C_sensor_his_kinase"/>
</dbReference>
<reference evidence="13 14" key="1">
    <citation type="submission" date="2019-07" db="EMBL/GenBank/DDBJ databases">
        <title>Genomic Encyclopedia of Type Strains, Phase III (KMG-III): the genomes of soil and plant-associated and newly described type strains.</title>
        <authorList>
            <person name="Whitman W."/>
        </authorList>
    </citation>
    <scope>NUCLEOTIDE SEQUENCE [LARGE SCALE GENOMIC DNA]</scope>
    <source>
        <strain evidence="13 14">BL24</strain>
    </source>
</reference>
<dbReference type="SUPFAM" id="SSF47384">
    <property type="entry name" value="Homodimeric domain of signal transducing histidine kinase"/>
    <property type="match status" value="1"/>
</dbReference>
<evidence type="ECO:0000256" key="1">
    <source>
        <dbReference type="ARBA" id="ARBA00000085"/>
    </source>
</evidence>
<comment type="subcellular location">
    <subcellularLocation>
        <location evidence="2">Cell membrane</location>
        <topology evidence="2">Multi-pass membrane protein</topology>
    </subcellularLocation>
</comment>
<evidence type="ECO:0000256" key="8">
    <source>
        <dbReference type="ARBA" id="ARBA00022777"/>
    </source>
</evidence>
<dbReference type="PANTHER" id="PTHR44936">
    <property type="entry name" value="SENSOR PROTEIN CREC"/>
    <property type="match status" value="1"/>
</dbReference>
<accession>A0A5S5C4K0</accession>
<dbReference type="GO" id="GO:0005886">
    <property type="term" value="C:plasma membrane"/>
    <property type="evidence" value="ECO:0007669"/>
    <property type="project" value="UniProtKB-SubCell"/>
</dbReference>
<dbReference type="RefSeq" id="WP_148930474.1">
    <property type="nucleotide sequence ID" value="NZ_VNHS01000006.1"/>
</dbReference>
<proteinExistence type="predicted"/>
<dbReference type="PANTHER" id="PTHR44936:SF10">
    <property type="entry name" value="SENSOR PROTEIN RSTB"/>
    <property type="match status" value="1"/>
</dbReference>
<keyword evidence="8 13" id="KW-0418">Kinase</keyword>
<evidence type="ECO:0000256" key="9">
    <source>
        <dbReference type="ARBA" id="ARBA00022840"/>
    </source>
</evidence>
<dbReference type="InterPro" id="IPR004358">
    <property type="entry name" value="Sig_transdc_His_kin-like_C"/>
</dbReference>
<evidence type="ECO:0000256" key="7">
    <source>
        <dbReference type="ARBA" id="ARBA00022741"/>
    </source>
</evidence>
<dbReference type="Gene3D" id="1.10.287.130">
    <property type="match status" value="1"/>
</dbReference>
<dbReference type="Pfam" id="PF00512">
    <property type="entry name" value="HisKA"/>
    <property type="match status" value="1"/>
</dbReference>
<dbReference type="SMART" id="SM00388">
    <property type="entry name" value="HisKA"/>
    <property type="match status" value="1"/>
</dbReference>
<keyword evidence="14" id="KW-1185">Reference proteome</keyword>
<dbReference type="EC" id="2.7.13.3" evidence="3"/>
<dbReference type="GO" id="GO:0000155">
    <property type="term" value="F:phosphorelay sensor kinase activity"/>
    <property type="evidence" value="ECO:0007669"/>
    <property type="project" value="InterPro"/>
</dbReference>